<evidence type="ECO:0000313" key="3">
    <source>
        <dbReference type="Proteomes" id="UP000019443"/>
    </source>
</evidence>
<dbReference type="Proteomes" id="UP000019443">
    <property type="component" value="Plasmid pLPU83c"/>
</dbReference>
<name>W6RQI7_9HYPH</name>
<gene>
    <name evidence="2" type="primary">tfxG</name>
    <name evidence="2" type="ORF">LPU83_pLPU83c_0566</name>
</gene>
<dbReference type="InterPro" id="IPR002575">
    <property type="entry name" value="Aminoglycoside_PTrfase"/>
</dbReference>
<reference evidence="2" key="1">
    <citation type="submission" date="2013-11" db="EMBL/GenBank/DDBJ databases">
        <title>Draft genome sequence of the broad-host-range Rhizobium sp. LPU83 strain, a member of the low-genetic diversity Oregon-like Rhizobium sp. group.</title>
        <authorList>
            <person name="Wibberg D."/>
            <person name="Puehler A."/>
            <person name="Schlueter A."/>
        </authorList>
    </citation>
    <scope>NUCLEOTIDE SEQUENCE [LARGE SCALE GENOMIC DNA]</scope>
    <source>
        <strain evidence="2">LPU83</strain>
        <plasmid evidence="2">pLPU83c</plasmid>
    </source>
</reference>
<dbReference type="Pfam" id="PF01636">
    <property type="entry name" value="APH"/>
    <property type="match status" value="1"/>
</dbReference>
<dbReference type="Gene3D" id="3.90.1200.10">
    <property type="match status" value="1"/>
</dbReference>
<dbReference type="EMBL" id="HG916854">
    <property type="protein sequence ID" value="CDM61128.1"/>
    <property type="molecule type" value="Genomic_DNA"/>
</dbReference>
<sequence>MVEPEIPLEGGADSRVVRVGQTVRRSGRAWSPAVLDLLQHIEREGFAGAPRAHGFDDQGREVLTYIEGEVGQGAGFIPDEGGRFDVRLPDYVWRDDVLGHLGALVRAYHDAAATFPWADREWRLKAQQPVETVCHNDLTPWNVVFRAGLPVAFIDWDAAAPGPRAWDLGFIAWRWVPFWRDAKCRAHGLATGVDEKARRFRLLLHAYGLESEVGVVQAAIERVRQLQEHMWKLVADGSKWEVELARRGVLDEAALEIAWIVEHAAALVGSRPIPMKAAARASRK</sequence>
<accession>W6RQI7</accession>
<evidence type="ECO:0000313" key="2">
    <source>
        <dbReference type="EMBL" id="CDM61128.1"/>
    </source>
</evidence>
<dbReference type="RefSeq" id="WP_024318503.1">
    <property type="nucleotide sequence ID" value="NZ_ATTO01000094.1"/>
</dbReference>
<proteinExistence type="predicted"/>
<dbReference type="AlphaFoldDB" id="W6RQI7"/>
<dbReference type="PATRIC" id="fig|348824.6.peg.5313"/>
<feature type="domain" description="Aminoglycoside phosphotransferase" evidence="1">
    <location>
        <begin position="7"/>
        <end position="188"/>
    </location>
</feature>
<keyword evidence="2" id="KW-0614">Plasmid</keyword>
<protein>
    <recommendedName>
        <fullName evidence="1">Aminoglycoside phosphotransferase domain-containing protein</fullName>
    </recommendedName>
</protein>
<keyword evidence="3" id="KW-1185">Reference proteome</keyword>
<dbReference type="InterPro" id="IPR011009">
    <property type="entry name" value="Kinase-like_dom_sf"/>
</dbReference>
<dbReference type="SUPFAM" id="SSF56112">
    <property type="entry name" value="Protein kinase-like (PK-like)"/>
    <property type="match status" value="1"/>
</dbReference>
<dbReference type="KEGG" id="rhl:LPU83_pLPU83c_0566"/>
<geneLocation type="plasmid" evidence="2 3">
    <name>pLPU83c</name>
</geneLocation>
<organism evidence="2 3">
    <name type="scientific">Rhizobium favelukesii</name>
    <dbReference type="NCBI Taxonomy" id="348824"/>
    <lineage>
        <taxon>Bacteria</taxon>
        <taxon>Pseudomonadati</taxon>
        <taxon>Pseudomonadota</taxon>
        <taxon>Alphaproteobacteria</taxon>
        <taxon>Hyphomicrobiales</taxon>
        <taxon>Rhizobiaceae</taxon>
        <taxon>Rhizobium/Agrobacterium group</taxon>
        <taxon>Rhizobium</taxon>
    </lineage>
</organism>
<dbReference type="HOGENOM" id="CLU_066396_0_0_5"/>
<evidence type="ECO:0000259" key="1">
    <source>
        <dbReference type="Pfam" id="PF01636"/>
    </source>
</evidence>